<evidence type="ECO:0000313" key="3">
    <source>
        <dbReference type="Proteomes" id="UP001259347"/>
    </source>
</evidence>
<evidence type="ECO:0000313" key="2">
    <source>
        <dbReference type="EMBL" id="MDR6866539.1"/>
    </source>
</evidence>
<proteinExistence type="predicted"/>
<dbReference type="EMBL" id="JAVDUM010000004">
    <property type="protein sequence ID" value="MDR6866539.1"/>
    <property type="molecule type" value="Genomic_DNA"/>
</dbReference>
<evidence type="ECO:0000256" key="1">
    <source>
        <dbReference type="SAM" id="MobiDB-lite"/>
    </source>
</evidence>
<name>A0ABU1SAD1_9MICO</name>
<reference evidence="2 3" key="1">
    <citation type="submission" date="2023-07" db="EMBL/GenBank/DDBJ databases">
        <title>Sorghum-associated microbial communities from plants grown in Nebraska, USA.</title>
        <authorList>
            <person name="Schachtman D."/>
        </authorList>
    </citation>
    <scope>NUCLEOTIDE SEQUENCE [LARGE SCALE GENOMIC DNA]</scope>
    <source>
        <strain evidence="2 3">2980</strain>
    </source>
</reference>
<protein>
    <submittedName>
        <fullName evidence="2">Uncharacterized protein</fullName>
    </submittedName>
</protein>
<comment type="caution">
    <text evidence="2">The sequence shown here is derived from an EMBL/GenBank/DDBJ whole genome shotgun (WGS) entry which is preliminary data.</text>
</comment>
<accession>A0ABU1SAD1</accession>
<keyword evidence="3" id="KW-1185">Reference proteome</keyword>
<gene>
    <name evidence="2" type="ORF">J2Y69_001132</name>
</gene>
<sequence length="91" mass="10183">MNITDTSARSDAPLTWKQAADDVFVATREGEFAGFVTIEPHAHILHDQHSRRVGSYPTLAAARAALIDDPRPKARRRGAQQARRRRRRPAA</sequence>
<feature type="compositionally biased region" description="Basic residues" evidence="1">
    <location>
        <begin position="73"/>
        <end position="91"/>
    </location>
</feature>
<dbReference type="Proteomes" id="UP001259347">
    <property type="component" value="Unassembled WGS sequence"/>
</dbReference>
<dbReference type="RefSeq" id="WP_310018453.1">
    <property type="nucleotide sequence ID" value="NZ_JAVDUM010000004.1"/>
</dbReference>
<feature type="region of interest" description="Disordered" evidence="1">
    <location>
        <begin position="67"/>
        <end position="91"/>
    </location>
</feature>
<organism evidence="2 3">
    <name type="scientific">Microbacterium resistens</name>
    <dbReference type="NCBI Taxonomy" id="156977"/>
    <lineage>
        <taxon>Bacteria</taxon>
        <taxon>Bacillati</taxon>
        <taxon>Actinomycetota</taxon>
        <taxon>Actinomycetes</taxon>
        <taxon>Micrococcales</taxon>
        <taxon>Microbacteriaceae</taxon>
        <taxon>Microbacterium</taxon>
    </lineage>
</organism>